<dbReference type="NCBIfam" id="TIGR04183">
    <property type="entry name" value="Por_Secre_tail"/>
    <property type="match status" value="1"/>
</dbReference>
<dbReference type="PANTHER" id="PTHR43576:SF3">
    <property type="entry name" value="ALPHA-L-ARABINOFURANOSIDASE C"/>
    <property type="match status" value="1"/>
</dbReference>
<accession>A0A3B1DFY6</accession>
<dbReference type="SMART" id="SM00813">
    <property type="entry name" value="Alpha-L-AF_C"/>
    <property type="match status" value="1"/>
</dbReference>
<proteinExistence type="inferred from homology"/>
<sequence length="707" mass="79155">MGNYLNLIITVLFLVPSLLNAQGISTSGSLETTITINSDSVVKPVQVKIGTGVSSLHRGPGWPPVDLSNPDLLDLFNEVKPAFINLQYTKSPGSIEHVIGLPFYPESTGEFAQRLSYIETIEMMGIDSNSIGAEGDLYALFTSPDTFSGAPTTINDVDYYTYEELCSRPPHKNYDDILQFFGRMEEPPQIFIRVPTIFMAYIDDPLPHSGNTRAEISVDLDPQTGAQMVHYFNDPPTTELGKLRAANGHPEPYNVKYFMLGNEIWSPQINFGLSIDRVINQTIAFAQAMKTADPTITIVFNPVNNSFPESFLRTYDPIYAEYIQKLRNFNTEVIPAIKDYIDAVEFFQYGLAVGDGTVLPPLDKEGWKSSMALNYIYEKYDNAGLHRKIADQFGVGIPMIMGEFSGPSARLGGAIYDADYMIYLLKNNYNIFVANWNSGLIELNSYGIMNQDVFNSRPPYRRPNFYTLKMFANYLGDTIVESIITDPPLFDAKSYDTGDFLLYPAVQNVPSLNSIATTKDDKLYLMVINRDLDNDIHSQVVLNNFVPTELAHVYTLNGPSIDATNEIVHENVTIKGSTFNTAAASFSYTFEKHSVTVIILDNSTTGAKQLSNQIPDQFELMQNYPNPFNPSTTIKYAIPSNVKREMSNVKLVVYDILGREVATLVNETQQPGSYEVLFNTSDLTSGIYFYRLETGNFAETKKMTLLR</sequence>
<evidence type="ECO:0000256" key="6">
    <source>
        <dbReference type="ARBA" id="ARBA00023295"/>
    </source>
</evidence>
<dbReference type="Gene3D" id="2.60.40.1180">
    <property type="entry name" value="Golgi alpha-mannosidase II"/>
    <property type="match status" value="1"/>
</dbReference>
<organism evidence="8">
    <name type="scientific">hydrothermal vent metagenome</name>
    <dbReference type="NCBI Taxonomy" id="652676"/>
    <lineage>
        <taxon>unclassified sequences</taxon>
        <taxon>metagenomes</taxon>
        <taxon>ecological metagenomes</taxon>
    </lineage>
</organism>
<evidence type="ECO:0000313" key="8">
    <source>
        <dbReference type="EMBL" id="VAX27567.1"/>
    </source>
</evidence>
<keyword evidence="6 8" id="KW-0326">Glycosidase</keyword>
<comment type="similarity">
    <text evidence="2">Belongs to the glycosyl hydrolase 51 family.</text>
</comment>
<dbReference type="GO" id="GO:0046373">
    <property type="term" value="P:L-arabinose metabolic process"/>
    <property type="evidence" value="ECO:0007669"/>
    <property type="project" value="InterPro"/>
</dbReference>
<dbReference type="AlphaFoldDB" id="A0A3B1DFY6"/>
<dbReference type="Gene3D" id="3.20.20.80">
    <property type="entry name" value="Glycosidases"/>
    <property type="match status" value="1"/>
</dbReference>
<gene>
    <name evidence="8" type="ORF">MNBD_IGNAVI01-2469</name>
</gene>
<reference evidence="8" key="1">
    <citation type="submission" date="2018-06" db="EMBL/GenBank/DDBJ databases">
        <authorList>
            <person name="Zhirakovskaya E."/>
        </authorList>
    </citation>
    <scope>NUCLEOTIDE SEQUENCE</scope>
</reference>
<dbReference type="InterPro" id="IPR010720">
    <property type="entry name" value="Alpha-L-AF_C"/>
</dbReference>
<keyword evidence="4 8" id="KW-0378">Hydrolase</keyword>
<evidence type="ECO:0000256" key="5">
    <source>
        <dbReference type="ARBA" id="ARBA00023277"/>
    </source>
</evidence>
<dbReference type="InterPro" id="IPR055235">
    <property type="entry name" value="ASD1_cat"/>
</dbReference>
<name>A0A3B1DFY6_9ZZZZ</name>
<dbReference type="EMBL" id="UOGD01000387">
    <property type="protein sequence ID" value="VAX27567.1"/>
    <property type="molecule type" value="Genomic_DNA"/>
</dbReference>
<dbReference type="Pfam" id="PF06964">
    <property type="entry name" value="Alpha-L-AF_C"/>
    <property type="match status" value="1"/>
</dbReference>
<evidence type="ECO:0000256" key="1">
    <source>
        <dbReference type="ARBA" id="ARBA00001462"/>
    </source>
</evidence>
<dbReference type="Pfam" id="PF22848">
    <property type="entry name" value="ASD1_dom"/>
    <property type="match status" value="1"/>
</dbReference>
<evidence type="ECO:0000256" key="2">
    <source>
        <dbReference type="ARBA" id="ARBA00007186"/>
    </source>
</evidence>
<evidence type="ECO:0000259" key="7">
    <source>
        <dbReference type="SMART" id="SM00813"/>
    </source>
</evidence>
<dbReference type="GO" id="GO:0046556">
    <property type="term" value="F:alpha-L-arabinofuranosidase activity"/>
    <property type="evidence" value="ECO:0007669"/>
    <property type="project" value="UniProtKB-EC"/>
</dbReference>
<dbReference type="Gene3D" id="2.60.40.4070">
    <property type="match status" value="1"/>
</dbReference>
<dbReference type="GO" id="GO:0000272">
    <property type="term" value="P:polysaccharide catabolic process"/>
    <property type="evidence" value="ECO:0007669"/>
    <property type="project" value="TreeGrafter"/>
</dbReference>
<dbReference type="Pfam" id="PF18962">
    <property type="entry name" value="Por_Secre_tail"/>
    <property type="match status" value="1"/>
</dbReference>
<feature type="domain" description="Alpha-L-arabinofuranosidase C-terminal" evidence="7">
    <location>
        <begin position="402"/>
        <end position="594"/>
    </location>
</feature>
<comment type="catalytic activity">
    <reaction evidence="1">
        <text>Hydrolysis of terminal non-reducing alpha-L-arabinofuranoside residues in alpha-L-arabinosides.</text>
        <dbReference type="EC" id="3.2.1.55"/>
    </reaction>
</comment>
<evidence type="ECO:0000256" key="4">
    <source>
        <dbReference type="ARBA" id="ARBA00022801"/>
    </source>
</evidence>
<dbReference type="InterPro" id="IPR017853">
    <property type="entry name" value="GH"/>
</dbReference>
<keyword evidence="5" id="KW-0119">Carbohydrate metabolism</keyword>
<protein>
    <recommendedName>
        <fullName evidence="3">non-reducing end alpha-L-arabinofuranosidase</fullName>
        <ecNumber evidence="3">3.2.1.55</ecNumber>
    </recommendedName>
</protein>
<dbReference type="InterPro" id="IPR026444">
    <property type="entry name" value="Secre_tail"/>
</dbReference>
<dbReference type="EC" id="3.2.1.55" evidence="3"/>
<evidence type="ECO:0000256" key="3">
    <source>
        <dbReference type="ARBA" id="ARBA00012670"/>
    </source>
</evidence>
<dbReference type="SUPFAM" id="SSF51011">
    <property type="entry name" value="Glycosyl hydrolase domain"/>
    <property type="match status" value="1"/>
</dbReference>
<dbReference type="PANTHER" id="PTHR43576">
    <property type="entry name" value="ALPHA-L-ARABINOFURANOSIDASE C-RELATED"/>
    <property type="match status" value="1"/>
</dbReference>
<dbReference type="SUPFAM" id="SSF51445">
    <property type="entry name" value="(Trans)glycosidases"/>
    <property type="match status" value="1"/>
</dbReference>
<dbReference type="InterPro" id="IPR013780">
    <property type="entry name" value="Glyco_hydro_b"/>
</dbReference>